<dbReference type="RefSeq" id="XP_043001168.1">
    <property type="nucleotide sequence ID" value="XM_043145233.1"/>
</dbReference>
<keyword evidence="2" id="KW-0732">Signal</keyword>
<proteinExistence type="predicted"/>
<organism evidence="3 4">
    <name type="scientific">Ustilaginoidea virens</name>
    <name type="common">Rice false smut fungus</name>
    <name type="synonym">Villosiclava virens</name>
    <dbReference type="NCBI Taxonomy" id="1159556"/>
    <lineage>
        <taxon>Eukaryota</taxon>
        <taxon>Fungi</taxon>
        <taxon>Dikarya</taxon>
        <taxon>Ascomycota</taxon>
        <taxon>Pezizomycotina</taxon>
        <taxon>Sordariomycetes</taxon>
        <taxon>Hypocreomycetidae</taxon>
        <taxon>Hypocreales</taxon>
        <taxon>Clavicipitaceae</taxon>
        <taxon>Ustilaginoidea</taxon>
    </lineage>
</organism>
<evidence type="ECO:0000313" key="4">
    <source>
        <dbReference type="Proteomes" id="UP000027002"/>
    </source>
</evidence>
<dbReference type="EMBL" id="CP072759">
    <property type="protein sequence ID" value="QUC23495.1"/>
    <property type="molecule type" value="Genomic_DNA"/>
</dbReference>
<sequence>MKSHLALLPLSLGTALALPAVLEARFKVPFLSCYSTRFFNCLSEVTNPAVTCAWAAAFAGLDFKEDSKCVGGIMSVAESLPHDCLVCLGLDKHKKHKNKGHGHGHGNGNGNGNGK</sequence>
<dbReference type="GeneID" id="66068513"/>
<feature type="region of interest" description="Disordered" evidence="1">
    <location>
        <begin position="95"/>
        <end position="115"/>
    </location>
</feature>
<protein>
    <submittedName>
        <fullName evidence="3">Uncharacterized protein</fullName>
    </submittedName>
</protein>
<dbReference type="KEGG" id="uvi:66068513"/>
<name>A0A8E5HXK7_USTVR</name>
<dbReference type="AlphaFoldDB" id="A0A8E5HXK7"/>
<evidence type="ECO:0000313" key="3">
    <source>
        <dbReference type="EMBL" id="QUC23495.1"/>
    </source>
</evidence>
<reference evidence="3" key="1">
    <citation type="submission" date="2020-03" db="EMBL/GenBank/DDBJ databases">
        <title>A mixture of massive structural variations and highly conserved coding sequences in Ustilaginoidea virens genome.</title>
        <authorList>
            <person name="Zhang K."/>
            <person name="Zhao Z."/>
            <person name="Zhang Z."/>
            <person name="Li Y."/>
            <person name="Hsiang T."/>
            <person name="Sun W."/>
        </authorList>
    </citation>
    <scope>NUCLEOTIDE SEQUENCE</scope>
    <source>
        <strain evidence="3">UV-8b</strain>
    </source>
</reference>
<feature type="compositionally biased region" description="Basic residues" evidence="1">
    <location>
        <begin position="95"/>
        <end position="104"/>
    </location>
</feature>
<evidence type="ECO:0000256" key="1">
    <source>
        <dbReference type="SAM" id="MobiDB-lite"/>
    </source>
</evidence>
<accession>A0A8E5HXK7</accession>
<evidence type="ECO:0000256" key="2">
    <source>
        <dbReference type="SAM" id="SignalP"/>
    </source>
</evidence>
<feature type="chain" id="PRO_5034363777" evidence="2">
    <location>
        <begin position="18"/>
        <end position="115"/>
    </location>
</feature>
<gene>
    <name evidence="3" type="ORF">UV8b_07736</name>
</gene>
<feature type="compositionally biased region" description="Gly residues" evidence="1">
    <location>
        <begin position="105"/>
        <end position="115"/>
    </location>
</feature>
<dbReference type="Proteomes" id="UP000027002">
    <property type="component" value="Chromosome 7"/>
</dbReference>
<keyword evidence="4" id="KW-1185">Reference proteome</keyword>
<feature type="signal peptide" evidence="2">
    <location>
        <begin position="1"/>
        <end position="17"/>
    </location>
</feature>